<evidence type="ECO:0000313" key="2">
    <source>
        <dbReference type="Proteomes" id="UP000254412"/>
    </source>
</evidence>
<proteinExistence type="predicted"/>
<dbReference type="EMBL" id="UHDS01000001">
    <property type="protein sequence ID" value="SUM54016.1"/>
    <property type="molecule type" value="Genomic_DNA"/>
</dbReference>
<dbReference type="AlphaFoldDB" id="A0A380GHX8"/>
<reference evidence="1 2" key="1">
    <citation type="submission" date="2018-06" db="EMBL/GenBank/DDBJ databases">
        <authorList>
            <consortium name="Pathogen Informatics"/>
            <person name="Doyle S."/>
        </authorList>
    </citation>
    <scope>NUCLEOTIDE SEQUENCE [LARGE SCALE GENOMIC DNA]</scope>
    <source>
        <strain evidence="1 2">NCTC13834</strain>
    </source>
</reference>
<protein>
    <submittedName>
        <fullName evidence="1">Uncharacterized protein</fullName>
    </submittedName>
</protein>
<organism evidence="1 2">
    <name type="scientific">Staphylococcus nepalensis</name>
    <dbReference type="NCBI Taxonomy" id="214473"/>
    <lineage>
        <taxon>Bacteria</taxon>
        <taxon>Bacillati</taxon>
        <taxon>Bacillota</taxon>
        <taxon>Bacilli</taxon>
        <taxon>Bacillales</taxon>
        <taxon>Staphylococcaceae</taxon>
        <taxon>Staphylococcus</taxon>
    </lineage>
</organism>
<gene>
    <name evidence="1" type="ORF">NCTC13834_00299</name>
</gene>
<accession>A0A380GHX8</accession>
<evidence type="ECO:0000313" key="1">
    <source>
        <dbReference type="EMBL" id="SUM54016.1"/>
    </source>
</evidence>
<sequence length="37" mass="4227">MSNKIKILTTIDKIEEVTRLYFVKTIKSALQKTASTI</sequence>
<name>A0A380GHX8_9STAP</name>
<dbReference type="Proteomes" id="UP000254412">
    <property type="component" value="Unassembled WGS sequence"/>
</dbReference>